<gene>
    <name evidence="4" type="ORF">FB389_1535</name>
</gene>
<proteinExistence type="predicted"/>
<dbReference type="SMART" id="SM00331">
    <property type="entry name" value="PP2C_SIG"/>
    <property type="match status" value="1"/>
</dbReference>
<dbReference type="InterPro" id="IPR036457">
    <property type="entry name" value="PPM-type-like_dom_sf"/>
</dbReference>
<keyword evidence="5" id="KW-1185">Reference proteome</keyword>
<feature type="domain" description="PPM-type phosphatase" evidence="3">
    <location>
        <begin position="448"/>
        <end position="658"/>
    </location>
</feature>
<dbReference type="Proteomes" id="UP000316181">
    <property type="component" value="Unassembled WGS sequence"/>
</dbReference>
<dbReference type="AlphaFoldDB" id="A0A542SQE9"/>
<sequence>MDEMSGSSPHEPEIHPAYSPDGPPAGIDRVLVAGIAELATPIAVLELRRDLLAAQAIAPPANATMPPAFGSMIVVWANRAALEDWGHDSRPVVGESLGALAPGISFLSGTWEIEAGLSSRRPVDTEVRGILEHRDSADEFAYTCTVQPLAGATARGGELWMMQLSGQGVAGAGVAAPAPATPAYAGLAPATLGADADARVIADHQSRRALAVLARISEYLIDVDRLGVLTDICGVLQEAMGGWFGFYLRVGDALEYVESLATASSEGTRAVAIRAESGLDALGDPHLPGMGTRVIEGPEITEVQDPVRALLLGKVGHNADFILQAAYMPGTVSRELAQDVGKRLPNAPGREYGNAVVYALPGRAQALGVLVAVMPGLSEETTIVGTSARVKRAAAWGTTFEDGASVLDLTARRVGMAVENAQLHRREHQVAEALQRSMLPEQIDVPGLDVWSYYAPASGHAQVGGDWFDVLQLDDSTAGIVIGDVVGHDIEAAATMGQLRSIIRAYAFELMDPAVVLARADRIAAEMRLPRPSSVVYGSLAKMRTGWKFEFARAGHLPPLVSRADGVEVLRGEGGLLVGYGRGARKSSRTKLLPGDAIVLYTDGLIERRAESLRDALEHLQQCLARTRGLDAAGIGEELLTQLRGEQEDDTALVIVRVPDAATGPAAAPQRQARRWTLPSESASIARVRHAVVAAATQWEFAGVADAELVASELAANAVLHGWGRLGLRVSMDSDGLRVEVEDSNPAPPVLTTGHANRAGGFGMRIVDRLATWGWEPSGSGKVVWAVIAHPA</sequence>
<reference evidence="4 5" key="1">
    <citation type="submission" date="2019-06" db="EMBL/GenBank/DDBJ databases">
        <title>Sequencing the genomes of 1000 actinobacteria strains.</title>
        <authorList>
            <person name="Klenk H.-P."/>
        </authorList>
    </citation>
    <scope>NUCLEOTIDE SEQUENCE [LARGE SCALE GENOMIC DNA]</scope>
    <source>
        <strain evidence="4 5">DSM 10596</strain>
    </source>
</reference>
<evidence type="ECO:0000259" key="3">
    <source>
        <dbReference type="SMART" id="SM00331"/>
    </source>
</evidence>
<dbReference type="PANTHER" id="PTHR43156:SF2">
    <property type="entry name" value="STAGE II SPORULATION PROTEIN E"/>
    <property type="match status" value="1"/>
</dbReference>
<dbReference type="SUPFAM" id="SSF81606">
    <property type="entry name" value="PP2C-like"/>
    <property type="match status" value="1"/>
</dbReference>
<dbReference type="EMBL" id="VFNV01000001">
    <property type="protein sequence ID" value="TQK76840.1"/>
    <property type="molecule type" value="Genomic_DNA"/>
</dbReference>
<dbReference type="InterPro" id="IPR003594">
    <property type="entry name" value="HATPase_dom"/>
</dbReference>
<dbReference type="CDD" id="cd16936">
    <property type="entry name" value="HATPase_RsbW-like"/>
    <property type="match status" value="1"/>
</dbReference>
<dbReference type="Pfam" id="PF07228">
    <property type="entry name" value="SpoIIE"/>
    <property type="match status" value="1"/>
</dbReference>
<dbReference type="PANTHER" id="PTHR43156">
    <property type="entry name" value="STAGE II SPORULATION PROTEIN E-RELATED"/>
    <property type="match status" value="1"/>
</dbReference>
<comment type="caution">
    <text evidence="4">The sequence shown here is derived from an EMBL/GenBank/DDBJ whole genome shotgun (WGS) entry which is preliminary data.</text>
</comment>
<dbReference type="GO" id="GO:0016791">
    <property type="term" value="F:phosphatase activity"/>
    <property type="evidence" value="ECO:0007669"/>
    <property type="project" value="TreeGrafter"/>
</dbReference>
<name>A0A542SQE9_9MICO</name>
<evidence type="ECO:0000256" key="1">
    <source>
        <dbReference type="ARBA" id="ARBA00022801"/>
    </source>
</evidence>
<dbReference type="Gene3D" id="3.30.565.10">
    <property type="entry name" value="Histidine kinase-like ATPase, C-terminal domain"/>
    <property type="match status" value="1"/>
</dbReference>
<dbReference type="Pfam" id="PF13581">
    <property type="entry name" value="HATPase_c_2"/>
    <property type="match status" value="1"/>
</dbReference>
<dbReference type="Gene3D" id="3.60.40.10">
    <property type="entry name" value="PPM-type phosphatase domain"/>
    <property type="match status" value="1"/>
</dbReference>
<accession>A0A542SQE9</accession>
<dbReference type="InterPro" id="IPR052016">
    <property type="entry name" value="Bact_Sigma-Reg"/>
</dbReference>
<evidence type="ECO:0000313" key="5">
    <source>
        <dbReference type="Proteomes" id="UP000316181"/>
    </source>
</evidence>
<evidence type="ECO:0000313" key="4">
    <source>
        <dbReference type="EMBL" id="TQK76840.1"/>
    </source>
</evidence>
<dbReference type="OrthoDB" id="319881at2"/>
<feature type="region of interest" description="Disordered" evidence="2">
    <location>
        <begin position="1"/>
        <end position="22"/>
    </location>
</feature>
<keyword evidence="1" id="KW-0378">Hydrolase</keyword>
<organism evidence="4 5">
    <name type="scientific">Rarobacter incanus</name>
    <dbReference type="NCBI Taxonomy" id="153494"/>
    <lineage>
        <taxon>Bacteria</taxon>
        <taxon>Bacillati</taxon>
        <taxon>Actinomycetota</taxon>
        <taxon>Actinomycetes</taxon>
        <taxon>Micrococcales</taxon>
        <taxon>Rarobacteraceae</taxon>
        <taxon>Rarobacter</taxon>
    </lineage>
</organism>
<dbReference type="InterPro" id="IPR001932">
    <property type="entry name" value="PPM-type_phosphatase-like_dom"/>
</dbReference>
<dbReference type="InterPro" id="IPR036890">
    <property type="entry name" value="HATPase_C_sf"/>
</dbReference>
<protein>
    <submittedName>
        <fullName evidence="4">Serine phosphatase RsbU (Regulator of sigma subunit)</fullName>
    </submittedName>
</protein>
<evidence type="ECO:0000256" key="2">
    <source>
        <dbReference type="SAM" id="MobiDB-lite"/>
    </source>
</evidence>